<gene>
    <name evidence="2" type="ordered locus">Desti_5218</name>
</gene>
<dbReference type="AlphaFoldDB" id="I4CE24"/>
<dbReference type="RefSeq" id="WP_014812915.1">
    <property type="nucleotide sequence ID" value="NC_018025.1"/>
</dbReference>
<evidence type="ECO:0000313" key="2">
    <source>
        <dbReference type="EMBL" id="AFM27815.1"/>
    </source>
</evidence>
<dbReference type="STRING" id="706587.Desti_5218"/>
<evidence type="ECO:0000313" key="3">
    <source>
        <dbReference type="Proteomes" id="UP000006055"/>
    </source>
</evidence>
<dbReference type="KEGG" id="dti:Desti_5218"/>
<proteinExistence type="predicted"/>
<dbReference type="EMBL" id="CP003360">
    <property type="protein sequence ID" value="AFM27815.1"/>
    <property type="molecule type" value="Genomic_DNA"/>
</dbReference>
<sequence>MAIKTVEWVEKWVPVNKLTGIDVEFISLVPKGANQIPFQIVKADTGKETTMIDTAIQKLQRAVADVRSIQDDVRTMRKQSDRRANEAKELAKLQEEVRFWQRKIEYLAPVGNFTSAFNPDTVPLEKSDDTGIQSRHNFWKTDDSLAVVKDDSAGGHFWPW</sequence>
<accession>I4CE24</accession>
<reference evidence="3" key="1">
    <citation type="submission" date="2012-06" db="EMBL/GenBank/DDBJ databases">
        <title>Complete sequence of chromosome of Desulfomonile tiedjei DSM 6799.</title>
        <authorList>
            <person name="Lucas S."/>
            <person name="Copeland A."/>
            <person name="Lapidus A."/>
            <person name="Glavina del Rio T."/>
            <person name="Dalin E."/>
            <person name="Tice H."/>
            <person name="Bruce D."/>
            <person name="Goodwin L."/>
            <person name="Pitluck S."/>
            <person name="Peters L."/>
            <person name="Ovchinnikova G."/>
            <person name="Zeytun A."/>
            <person name="Lu M."/>
            <person name="Kyrpides N."/>
            <person name="Mavromatis K."/>
            <person name="Ivanova N."/>
            <person name="Brettin T."/>
            <person name="Detter J.C."/>
            <person name="Han C."/>
            <person name="Larimer F."/>
            <person name="Land M."/>
            <person name="Hauser L."/>
            <person name="Markowitz V."/>
            <person name="Cheng J.-F."/>
            <person name="Hugenholtz P."/>
            <person name="Woyke T."/>
            <person name="Wu D."/>
            <person name="Spring S."/>
            <person name="Schroeder M."/>
            <person name="Brambilla E."/>
            <person name="Klenk H.-P."/>
            <person name="Eisen J.A."/>
        </authorList>
    </citation>
    <scope>NUCLEOTIDE SEQUENCE [LARGE SCALE GENOMIC DNA]</scope>
    <source>
        <strain evidence="3">ATCC 49306 / DSM 6799 / DCB-1</strain>
    </source>
</reference>
<evidence type="ECO:0000256" key="1">
    <source>
        <dbReference type="SAM" id="Coils"/>
    </source>
</evidence>
<dbReference type="HOGENOM" id="CLU_1649423_0_0_7"/>
<keyword evidence="1" id="KW-0175">Coiled coil</keyword>
<keyword evidence="3" id="KW-1185">Reference proteome</keyword>
<feature type="coiled-coil region" evidence="1">
    <location>
        <begin position="76"/>
        <end position="103"/>
    </location>
</feature>
<organism evidence="2 3">
    <name type="scientific">Desulfomonile tiedjei (strain ATCC 49306 / DSM 6799 / DCB-1)</name>
    <dbReference type="NCBI Taxonomy" id="706587"/>
    <lineage>
        <taxon>Bacteria</taxon>
        <taxon>Pseudomonadati</taxon>
        <taxon>Thermodesulfobacteriota</taxon>
        <taxon>Desulfomonilia</taxon>
        <taxon>Desulfomonilales</taxon>
        <taxon>Desulfomonilaceae</taxon>
        <taxon>Desulfomonile</taxon>
    </lineage>
</organism>
<protein>
    <submittedName>
        <fullName evidence="2">Uncharacterized protein</fullName>
    </submittedName>
</protein>
<dbReference type="Proteomes" id="UP000006055">
    <property type="component" value="Chromosome"/>
</dbReference>
<name>I4CE24_DESTA</name>